<protein>
    <recommendedName>
        <fullName evidence="3">DUF2178 domain-containing protein</fullName>
    </recommendedName>
</protein>
<comment type="caution">
    <text evidence="2">The sequence shown here is derived from an EMBL/GenBank/DDBJ whole genome shotgun (WGS) entry which is preliminary data.</text>
</comment>
<keyword evidence="1" id="KW-1133">Transmembrane helix</keyword>
<keyword evidence="1" id="KW-0812">Transmembrane</keyword>
<gene>
    <name evidence="2" type="ORF">SDC9_61738</name>
</gene>
<dbReference type="EMBL" id="VSSQ01002432">
    <property type="protein sequence ID" value="MPM15369.1"/>
    <property type="molecule type" value="Genomic_DNA"/>
</dbReference>
<organism evidence="2">
    <name type="scientific">bioreactor metagenome</name>
    <dbReference type="NCBI Taxonomy" id="1076179"/>
    <lineage>
        <taxon>unclassified sequences</taxon>
        <taxon>metagenomes</taxon>
        <taxon>ecological metagenomes</taxon>
    </lineage>
</organism>
<evidence type="ECO:0008006" key="3">
    <source>
        <dbReference type="Google" id="ProtNLM"/>
    </source>
</evidence>
<reference evidence="2" key="1">
    <citation type="submission" date="2019-08" db="EMBL/GenBank/DDBJ databases">
        <authorList>
            <person name="Kucharzyk K."/>
            <person name="Murdoch R.W."/>
            <person name="Higgins S."/>
            <person name="Loffler F."/>
        </authorList>
    </citation>
    <scope>NUCLEOTIDE SEQUENCE</scope>
</reference>
<sequence length="142" mass="15318">MKKSKDILLTLLGLALLAAGLYLVKTTSALQDIPKALPYVLVGLGCGAFGQGMGSIIAKKALKNAPDIVRRQEIAQTDERNVAIANRSKGKAYDVMIYVYGAMLLALSLMGTDAAVVLLMVSAYLFVIASNVYYHSKFEKEM</sequence>
<feature type="transmembrane region" description="Helical" evidence="1">
    <location>
        <begin position="116"/>
        <end position="134"/>
    </location>
</feature>
<evidence type="ECO:0000313" key="2">
    <source>
        <dbReference type="EMBL" id="MPM15369.1"/>
    </source>
</evidence>
<dbReference type="AlphaFoldDB" id="A0A644XGY0"/>
<proteinExistence type="predicted"/>
<feature type="transmembrane region" description="Helical" evidence="1">
    <location>
        <begin position="39"/>
        <end position="58"/>
    </location>
</feature>
<keyword evidence="1" id="KW-0472">Membrane</keyword>
<feature type="transmembrane region" description="Helical" evidence="1">
    <location>
        <begin position="92"/>
        <end position="110"/>
    </location>
</feature>
<name>A0A644XGY0_9ZZZZ</name>
<evidence type="ECO:0000256" key="1">
    <source>
        <dbReference type="SAM" id="Phobius"/>
    </source>
</evidence>
<accession>A0A644XGY0</accession>